<dbReference type="PROSITE" id="PS51705">
    <property type="entry name" value="G_HFLX"/>
    <property type="match status" value="1"/>
</dbReference>
<comment type="similarity">
    <text evidence="1">Belongs to the AHA1 family.</text>
</comment>
<feature type="domain" description="Hflx-type G" evidence="9">
    <location>
        <begin position="201"/>
        <end position="308"/>
    </location>
</feature>
<dbReference type="FunFam" id="3.40.50.11060:FF:000001">
    <property type="entry name" value="GTPase HflX"/>
    <property type="match status" value="1"/>
</dbReference>
<dbReference type="Pfam" id="PF16360">
    <property type="entry name" value="GTP-bdg_M"/>
    <property type="match status" value="1"/>
</dbReference>
<dbReference type="HAMAP" id="MF_00900">
    <property type="entry name" value="GTPase_HflX"/>
    <property type="match status" value="1"/>
</dbReference>
<dbReference type="InterPro" id="IPR042108">
    <property type="entry name" value="GTPase_HflX_N_sf"/>
</dbReference>
<comment type="subcellular location">
    <subcellularLocation>
        <location evidence="7">Cytoplasm</location>
    </subcellularLocation>
    <text evidence="7">May associate with membranes.</text>
</comment>
<dbReference type="InterPro" id="IPR006073">
    <property type="entry name" value="GTP-bd"/>
</dbReference>
<accession>A0A9D6QJI6</accession>
<sequence>MRTTHEVVRPPRVERAWLVGRGARDHAHAPSLEELARLADTAGARVLGTTTQRRGRIQPATFIGRGKLDELKEQVAAVDAEMVIFDDDLSPAQVRNLEKALERKVVDRSELILDIFARRARTRESRLQVELAQLEYTLPRLTGMWKHLERQAGGIGTRGPGETQLETDRRIVRERIARLKRDLLAVERERETQRRRRRARFRAAIVGYTNAGKSTLFNALTRSNVFVEDRLFATLDATTRQMVSPERRVVLLTDTVGFIRKLPHHLVASFHSTLVEATEADRLVHVIDAADPGFRRQIAAVEEVLEQILDRPGIGADRQGARRAARVALVRCGRGGTHGRRTRVIAVASRDAASATTLLEFRTELAAPIARVFAALTDAPHLARWLCDEAESDAAPGGRLVLRWRREGSSAEPFAARWVVFDPPRACAFEGGHAGYPDGYGGRIGFEIAPRGGAAGAQGGAAAEAGSVLFTRHRIPARPDYMPVIATYRDAWPRALARLAATLTPQT</sequence>
<dbReference type="InterPro" id="IPR016496">
    <property type="entry name" value="GTPase_HflX"/>
</dbReference>
<dbReference type="CDD" id="cd01878">
    <property type="entry name" value="HflX"/>
    <property type="match status" value="1"/>
</dbReference>
<dbReference type="Gene3D" id="3.40.50.300">
    <property type="entry name" value="P-loop containing nucleotide triphosphate hydrolases"/>
    <property type="match status" value="1"/>
</dbReference>
<dbReference type="Pfam" id="PF08327">
    <property type="entry name" value="AHSA1"/>
    <property type="match status" value="1"/>
</dbReference>
<evidence type="ECO:0000313" key="11">
    <source>
        <dbReference type="Proteomes" id="UP000807850"/>
    </source>
</evidence>
<dbReference type="AlphaFoldDB" id="A0A9D6QJI6"/>
<dbReference type="InterPro" id="IPR025121">
    <property type="entry name" value="GTPase_HflX_N"/>
</dbReference>
<dbReference type="InterPro" id="IPR023393">
    <property type="entry name" value="START-like_dom_sf"/>
</dbReference>
<dbReference type="Proteomes" id="UP000807850">
    <property type="component" value="Unassembled WGS sequence"/>
</dbReference>
<evidence type="ECO:0000256" key="4">
    <source>
        <dbReference type="ARBA" id="ARBA00022741"/>
    </source>
</evidence>
<comment type="function">
    <text evidence="7">GTPase that associates with the 50S ribosomal subunit and may have a role during protein synthesis or ribosome biogenesis.</text>
</comment>
<dbReference type="SUPFAM" id="SSF55961">
    <property type="entry name" value="Bet v1-like"/>
    <property type="match status" value="1"/>
</dbReference>
<comment type="similarity">
    <text evidence="7">Belongs to the TRAFAC class OBG-HflX-like GTPase superfamily. HflX GTPase family.</text>
</comment>
<evidence type="ECO:0000256" key="5">
    <source>
        <dbReference type="ARBA" id="ARBA00022842"/>
    </source>
</evidence>
<dbReference type="Gene3D" id="6.10.250.2860">
    <property type="match status" value="1"/>
</dbReference>
<dbReference type="InterPro" id="IPR032305">
    <property type="entry name" value="GTP-bd_M"/>
</dbReference>
<keyword evidence="8" id="KW-0175">Coiled coil</keyword>
<evidence type="ECO:0000256" key="2">
    <source>
        <dbReference type="ARBA" id="ARBA00022490"/>
    </source>
</evidence>
<dbReference type="Pfam" id="PF13167">
    <property type="entry name" value="GTP-bdg_N"/>
    <property type="match status" value="1"/>
</dbReference>
<evidence type="ECO:0000256" key="3">
    <source>
        <dbReference type="ARBA" id="ARBA00022723"/>
    </source>
</evidence>
<dbReference type="CDD" id="cd07814">
    <property type="entry name" value="SRPBCC_CalC_Aha1-like"/>
    <property type="match status" value="1"/>
</dbReference>
<dbReference type="GO" id="GO:0005525">
    <property type="term" value="F:GTP binding"/>
    <property type="evidence" value="ECO:0007669"/>
    <property type="project" value="UniProtKB-UniRule"/>
</dbReference>
<evidence type="ECO:0000259" key="9">
    <source>
        <dbReference type="PROSITE" id="PS51705"/>
    </source>
</evidence>
<evidence type="ECO:0000256" key="1">
    <source>
        <dbReference type="ARBA" id="ARBA00006817"/>
    </source>
</evidence>
<dbReference type="Gene3D" id="3.30.530.20">
    <property type="match status" value="1"/>
</dbReference>
<comment type="caution">
    <text evidence="10">The sequence shown here is derived from an EMBL/GenBank/DDBJ whole genome shotgun (WGS) entry which is preliminary data.</text>
</comment>
<keyword evidence="6 7" id="KW-0342">GTP-binding</keyword>
<gene>
    <name evidence="7 10" type="primary">hflX</name>
    <name evidence="10" type="ORF">HY076_02945</name>
</gene>
<dbReference type="Pfam" id="PF01926">
    <property type="entry name" value="MMR_HSR1"/>
    <property type="match status" value="1"/>
</dbReference>
<reference evidence="10" key="1">
    <citation type="submission" date="2020-07" db="EMBL/GenBank/DDBJ databases">
        <title>Huge and variable diversity of episymbiotic CPR bacteria and DPANN archaea in groundwater ecosystems.</title>
        <authorList>
            <person name="He C.Y."/>
            <person name="Keren R."/>
            <person name="Whittaker M."/>
            <person name="Farag I.F."/>
            <person name="Doudna J."/>
            <person name="Cate J.H.D."/>
            <person name="Banfield J.F."/>
        </authorList>
    </citation>
    <scope>NUCLEOTIDE SEQUENCE</scope>
    <source>
        <strain evidence="10">NC_groundwater_928_Pr1_S-0.2um_72_17</strain>
    </source>
</reference>
<dbReference type="SUPFAM" id="SSF52540">
    <property type="entry name" value="P-loop containing nucleoside triphosphate hydrolases"/>
    <property type="match status" value="1"/>
</dbReference>
<name>A0A9D6QJI6_UNCEI</name>
<organism evidence="10 11">
    <name type="scientific">Eiseniibacteriota bacterium</name>
    <dbReference type="NCBI Taxonomy" id="2212470"/>
    <lineage>
        <taxon>Bacteria</taxon>
        <taxon>Candidatus Eiseniibacteriota</taxon>
    </lineage>
</organism>
<dbReference type="PANTHER" id="PTHR10229">
    <property type="entry name" value="GTP-BINDING PROTEIN HFLX"/>
    <property type="match status" value="1"/>
</dbReference>
<evidence type="ECO:0000256" key="8">
    <source>
        <dbReference type="SAM" id="Coils"/>
    </source>
</evidence>
<evidence type="ECO:0000313" key="10">
    <source>
        <dbReference type="EMBL" id="MBI3539211.1"/>
    </source>
</evidence>
<dbReference type="Gene3D" id="3.40.50.11060">
    <property type="entry name" value="GTPase HflX, N-terminal domain"/>
    <property type="match status" value="1"/>
</dbReference>
<dbReference type="PRINTS" id="PR00326">
    <property type="entry name" value="GTP1OBG"/>
</dbReference>
<dbReference type="PANTHER" id="PTHR10229:SF0">
    <property type="entry name" value="GTP-BINDING PROTEIN 6-RELATED"/>
    <property type="match status" value="1"/>
</dbReference>
<dbReference type="GO" id="GO:0043022">
    <property type="term" value="F:ribosome binding"/>
    <property type="evidence" value="ECO:0007669"/>
    <property type="project" value="TreeGrafter"/>
</dbReference>
<dbReference type="NCBIfam" id="TIGR03156">
    <property type="entry name" value="GTP_HflX"/>
    <property type="match status" value="1"/>
</dbReference>
<feature type="coiled-coil region" evidence="8">
    <location>
        <begin position="162"/>
        <end position="196"/>
    </location>
</feature>
<evidence type="ECO:0000256" key="7">
    <source>
        <dbReference type="HAMAP-Rule" id="MF_00900"/>
    </source>
</evidence>
<keyword evidence="5" id="KW-0460">Magnesium</keyword>
<dbReference type="GO" id="GO:0046872">
    <property type="term" value="F:metal ion binding"/>
    <property type="evidence" value="ECO:0007669"/>
    <property type="project" value="UniProtKB-KW"/>
</dbReference>
<keyword evidence="3" id="KW-0479">Metal-binding</keyword>
<dbReference type="InterPro" id="IPR027417">
    <property type="entry name" value="P-loop_NTPase"/>
</dbReference>
<proteinExistence type="inferred from homology"/>
<protein>
    <recommendedName>
        <fullName evidence="7">GTPase HflX</fullName>
    </recommendedName>
    <alternativeName>
        <fullName evidence="7">GTP-binding protein HflX</fullName>
    </alternativeName>
</protein>
<dbReference type="EMBL" id="JACQAY010000085">
    <property type="protein sequence ID" value="MBI3539211.1"/>
    <property type="molecule type" value="Genomic_DNA"/>
</dbReference>
<comment type="subunit">
    <text evidence="7">Monomer. Associates with the 50S ribosomal subunit.</text>
</comment>
<dbReference type="InterPro" id="IPR030394">
    <property type="entry name" value="G_HFLX_dom"/>
</dbReference>
<dbReference type="GO" id="GO:0003924">
    <property type="term" value="F:GTPase activity"/>
    <property type="evidence" value="ECO:0007669"/>
    <property type="project" value="UniProtKB-UniRule"/>
</dbReference>
<dbReference type="GO" id="GO:0005737">
    <property type="term" value="C:cytoplasm"/>
    <property type="evidence" value="ECO:0007669"/>
    <property type="project" value="UniProtKB-SubCell"/>
</dbReference>
<keyword evidence="2 7" id="KW-0963">Cytoplasm</keyword>
<dbReference type="InterPro" id="IPR013538">
    <property type="entry name" value="ASHA1/2-like_C"/>
</dbReference>
<evidence type="ECO:0000256" key="6">
    <source>
        <dbReference type="ARBA" id="ARBA00023134"/>
    </source>
</evidence>
<keyword evidence="4 7" id="KW-0547">Nucleotide-binding</keyword>